<proteinExistence type="predicted"/>
<sequence length="50" mass="5907">MFSKKMQYSVLCSVTDVYRFVLFAFVFIKNTLPILLGYLIYRKCINYANA</sequence>
<dbReference type="Proteomes" id="UP000010077">
    <property type="component" value="Chromosome"/>
</dbReference>
<reference evidence="2 3" key="1">
    <citation type="journal article" date="2012" name="Proc. Natl. Acad. Sci. U.S.A.">
        <title>Genome streamlining and chemical defense in a coral reef symbiosis.</title>
        <authorList>
            <person name="Kwan J.C."/>
            <person name="Donia M.S."/>
            <person name="Han A.W."/>
            <person name="Hirose E."/>
            <person name="Haygood M.G."/>
            <person name="Schmidt E.W."/>
        </authorList>
    </citation>
    <scope>NUCLEOTIDE SEQUENCE [LARGE SCALE GENOMIC DNA]</scope>
    <source>
        <strain evidence="2 3">L2</strain>
    </source>
</reference>
<keyword evidence="3" id="KW-1185">Reference proteome</keyword>
<dbReference type="KEGG" id="thal:A1OE_1334"/>
<evidence type="ECO:0000313" key="3">
    <source>
        <dbReference type="Proteomes" id="UP000010077"/>
    </source>
</evidence>
<organism evidence="2 3">
    <name type="scientific">Candidatus Endolissoclinum faulkneri L2</name>
    <dbReference type="NCBI Taxonomy" id="1193729"/>
    <lineage>
        <taxon>Bacteria</taxon>
        <taxon>Pseudomonadati</taxon>
        <taxon>Pseudomonadota</taxon>
        <taxon>Alphaproteobacteria</taxon>
        <taxon>Rhodospirillales</taxon>
        <taxon>Rhodospirillaceae</taxon>
        <taxon>Candidatus Endolissoclinum</taxon>
    </lineage>
</organism>
<feature type="transmembrane region" description="Helical" evidence="1">
    <location>
        <begin position="20"/>
        <end position="41"/>
    </location>
</feature>
<dbReference type="EMBL" id="CP003539">
    <property type="protein sequence ID" value="AFX99507.1"/>
    <property type="molecule type" value="Genomic_DNA"/>
</dbReference>
<gene>
    <name evidence="2" type="ORF">A1OE_1334</name>
</gene>
<accession>K7YPQ9</accession>
<evidence type="ECO:0000313" key="2">
    <source>
        <dbReference type="EMBL" id="AFX99507.1"/>
    </source>
</evidence>
<keyword evidence="1" id="KW-0812">Transmembrane</keyword>
<evidence type="ECO:0000256" key="1">
    <source>
        <dbReference type="SAM" id="Phobius"/>
    </source>
</evidence>
<dbReference type="HOGENOM" id="CLU_3115767_0_0_5"/>
<keyword evidence="1" id="KW-0472">Membrane</keyword>
<dbReference type="AlphaFoldDB" id="K7YPQ9"/>
<keyword evidence="1" id="KW-1133">Transmembrane helix</keyword>
<name>K7YPQ9_9PROT</name>
<protein>
    <submittedName>
        <fullName evidence="2">Uncharacterized protein</fullName>
    </submittedName>
</protein>